<organism evidence="1 2">
    <name type="scientific">Novosphingobium guangzhouense</name>
    <dbReference type="NCBI Taxonomy" id="1850347"/>
    <lineage>
        <taxon>Bacteria</taxon>
        <taxon>Pseudomonadati</taxon>
        <taxon>Pseudomonadota</taxon>
        <taxon>Alphaproteobacteria</taxon>
        <taxon>Sphingomonadales</taxon>
        <taxon>Sphingomonadaceae</taxon>
        <taxon>Novosphingobium</taxon>
    </lineage>
</organism>
<reference evidence="1 2" key="1">
    <citation type="submission" date="2016-05" db="EMBL/GenBank/DDBJ databases">
        <title>Complete genome sequence of Novosphingobium guangzhouense SA925(T).</title>
        <authorList>
            <person name="Sha S."/>
        </authorList>
    </citation>
    <scope>NUCLEOTIDE SEQUENCE [LARGE SCALE GENOMIC DNA]</scope>
    <source>
        <strain evidence="1 2">SA925</strain>
    </source>
</reference>
<dbReference type="AlphaFoldDB" id="A0A2K2G5Z5"/>
<dbReference type="OrthoDB" id="7562030at2"/>
<protein>
    <submittedName>
        <fullName evidence="1">Uncharacterized protein</fullName>
    </submittedName>
</protein>
<dbReference type="Proteomes" id="UP000236327">
    <property type="component" value="Unassembled WGS sequence"/>
</dbReference>
<dbReference type="EMBL" id="LYMM01000002">
    <property type="protein sequence ID" value="PNU06457.1"/>
    <property type="molecule type" value="Genomic_DNA"/>
</dbReference>
<gene>
    <name evidence="1" type="ORF">A8V01_02625</name>
</gene>
<sequence length="153" mass="16970">MTKEREPLTYERTLTEIAAQIGWDRCAAICGVTSDRTVRYWSDPDCEKEIRLIDAERLDRAFIEHGGGYAPFHRLHGLRIDLANREAPNPCLITVAGDAAKETGEAIAALIAAASSGDPRVRRQAQQELHEAIQSLTDGLSILDQQEAEDTRK</sequence>
<evidence type="ECO:0000313" key="1">
    <source>
        <dbReference type="EMBL" id="PNU06457.1"/>
    </source>
</evidence>
<proteinExistence type="predicted"/>
<dbReference type="RefSeq" id="WP_103094398.1">
    <property type="nucleotide sequence ID" value="NZ_LYMM01000002.1"/>
</dbReference>
<name>A0A2K2G5Z5_9SPHN</name>
<comment type="caution">
    <text evidence="1">The sequence shown here is derived from an EMBL/GenBank/DDBJ whole genome shotgun (WGS) entry which is preliminary data.</text>
</comment>
<evidence type="ECO:0000313" key="2">
    <source>
        <dbReference type="Proteomes" id="UP000236327"/>
    </source>
</evidence>
<accession>A0A2K2G5Z5</accession>
<keyword evidence="2" id="KW-1185">Reference proteome</keyword>